<proteinExistence type="predicted"/>
<protein>
    <submittedName>
        <fullName evidence="2">Uncharacterized protein</fullName>
    </submittedName>
</protein>
<dbReference type="EMBL" id="GG680938">
    <property type="protein sequence ID" value="EER05408.1"/>
    <property type="molecule type" value="Genomic_DNA"/>
</dbReference>
<organism evidence="3">
    <name type="scientific">Perkinsus marinus (strain ATCC 50983 / TXsc)</name>
    <dbReference type="NCBI Taxonomy" id="423536"/>
    <lineage>
        <taxon>Eukaryota</taxon>
        <taxon>Sar</taxon>
        <taxon>Alveolata</taxon>
        <taxon>Perkinsozoa</taxon>
        <taxon>Perkinsea</taxon>
        <taxon>Perkinsida</taxon>
        <taxon>Perkinsidae</taxon>
        <taxon>Perkinsus</taxon>
    </lineage>
</organism>
<reference evidence="2 3" key="1">
    <citation type="submission" date="2008-07" db="EMBL/GenBank/DDBJ databases">
        <authorList>
            <person name="El-Sayed N."/>
            <person name="Caler E."/>
            <person name="Inman J."/>
            <person name="Amedeo P."/>
            <person name="Hass B."/>
            <person name="Wortman J."/>
        </authorList>
    </citation>
    <scope>NUCLEOTIDE SEQUENCE [LARGE SCALE GENOMIC DNA]</scope>
    <source>
        <strain evidence="3">ATCC 50983 / TXsc</strain>
    </source>
</reference>
<feature type="signal peptide" evidence="1">
    <location>
        <begin position="1"/>
        <end position="17"/>
    </location>
</feature>
<evidence type="ECO:0000313" key="2">
    <source>
        <dbReference type="EMBL" id="EER05408.1"/>
    </source>
</evidence>
<gene>
    <name evidence="2" type="ORF">Pmar_PMAR024871</name>
</gene>
<feature type="chain" id="PRO_5002952381" evidence="1">
    <location>
        <begin position="18"/>
        <end position="541"/>
    </location>
</feature>
<name>C5LCV5_PERM5</name>
<keyword evidence="3" id="KW-1185">Reference proteome</keyword>
<evidence type="ECO:0000313" key="3">
    <source>
        <dbReference type="Proteomes" id="UP000007800"/>
    </source>
</evidence>
<dbReference type="Proteomes" id="UP000007800">
    <property type="component" value="Unassembled WGS sequence"/>
</dbReference>
<evidence type="ECO:0000256" key="1">
    <source>
        <dbReference type="SAM" id="SignalP"/>
    </source>
</evidence>
<dbReference type="InterPro" id="IPR046628">
    <property type="entry name" value="DUF6740"/>
</dbReference>
<keyword evidence="1" id="KW-0732">Signal</keyword>
<dbReference type="GeneID" id="9041690"/>
<dbReference type="Pfam" id="PF20525">
    <property type="entry name" value="DUF6740"/>
    <property type="match status" value="1"/>
</dbReference>
<dbReference type="AlphaFoldDB" id="C5LCV5"/>
<dbReference type="RefSeq" id="XP_002773592.1">
    <property type="nucleotide sequence ID" value="XM_002773546.1"/>
</dbReference>
<dbReference type="InParanoid" id="C5LCV5"/>
<sequence length="541" mass="60217">MLNSLLVFLLIHDELYAFKMGNVRMQIKTTHFCNLDLRDIKGNPVPCHISKAMETQGLVLPGLDDNKSFTVHQDVFIAKDGQAVVQAAPNHPFLYLLMIQNDTHFSTSQLFNRHSFLIEQGNRKNDSRKHGVNRTLEGDGWVYKGLVDEGGQKLNKWVRSGVEGVDPKSGLNFTALAQTGVITNAWVLYLDKDQKQMVKLLGINTFENDKVHLESEVTHWEELDGALTLNVAVKDIHAAYDIVQNYNQAAAKEEAPQLDVEFIKTRLVNEEARLFFTDGKSHDWRSNKTNIRGDKSVAPIDYFRLPNGTAAYEFFLYKSHSLLQEKETFQLPPACRDGLTKSASQYCLYVGYVSNDTLLALDVYMAYTDQTNPENRAHFNVTVHLKQPETEFLLFAFEAGGCALVWAADIGIAGLRIEVCLTGGGGGGNGTYGGKVAMSVAVIIKVGIFPALRATLSGQVAVKASTNGDVKAYGKLGIEVSAVVVGAGISVDIFGNTVDRKYDVWKFKSHFNLHVWVDVLVYSHDWPWSWPIWEAGPVKVR</sequence>
<accession>C5LCV5</accession>